<accession>A0ABZ2GUN8</accession>
<dbReference type="Proteomes" id="UP001384053">
    <property type="component" value="Segment"/>
</dbReference>
<proteinExistence type="predicted"/>
<organism evidence="1 2">
    <name type="scientific">Xanthomonas phage SB4</name>
    <dbReference type="NCBI Taxonomy" id="3117473"/>
    <lineage>
        <taxon>Viruses</taxon>
        <taxon>Duplodnaviria</taxon>
        <taxon>Heunggongvirae</taxon>
        <taxon>Uroviricota</taxon>
        <taxon>Caudoviricetes</taxon>
        <taxon>Autographivirales</taxon>
        <taxon>Autonotataviridae</taxon>
        <taxon>Gujervirinae</taxon>
        <taxon>Ceskevirus</taxon>
        <taxon>Ceskevirus SB4</taxon>
    </lineage>
</organism>
<evidence type="ECO:0000313" key="2">
    <source>
        <dbReference type="Proteomes" id="UP001384053"/>
    </source>
</evidence>
<dbReference type="EMBL" id="PP079415">
    <property type="protein sequence ID" value="WWO60282.1"/>
    <property type="molecule type" value="Genomic_DNA"/>
</dbReference>
<sequence length="60" mass="7136">MAQLVLHERGSREEWMMDDHSMLHSNPELFDPVFVERLNVIANGQYVFTLTEKEYEHVES</sequence>
<keyword evidence="2" id="KW-1185">Reference proteome</keyword>
<protein>
    <submittedName>
        <fullName evidence="1">Uncharacterized protein</fullName>
    </submittedName>
</protein>
<evidence type="ECO:0000313" key="1">
    <source>
        <dbReference type="EMBL" id="WWO60282.1"/>
    </source>
</evidence>
<reference evidence="1 2" key="1">
    <citation type="submission" date="2024-01" db="EMBL/GenBank/DDBJ databases">
        <title>Novel lytic viruses for Xanthomonas sp. and Stenotrophomonas maltophilia.</title>
        <authorList>
            <person name="Petrzik K."/>
            <person name="Brazdova S."/>
            <person name="Sovova L."/>
            <person name="Neoralova M."/>
        </authorList>
    </citation>
    <scope>NUCLEOTIDE SEQUENCE [LARGE SCALE GENOMIC DNA]</scope>
</reference>
<name>A0ABZ2GUN8_9CAUD</name>